<evidence type="ECO:0000313" key="2">
    <source>
        <dbReference type="EMBL" id="GAA4250961.1"/>
    </source>
</evidence>
<comment type="caution">
    <text evidence="2">The sequence shown here is derived from an EMBL/GenBank/DDBJ whole genome shotgun (WGS) entry which is preliminary data.</text>
</comment>
<reference evidence="3" key="1">
    <citation type="journal article" date="2019" name="Int. J. Syst. Evol. Microbiol.">
        <title>The Global Catalogue of Microorganisms (GCM) 10K type strain sequencing project: providing services to taxonomists for standard genome sequencing and annotation.</title>
        <authorList>
            <consortium name="The Broad Institute Genomics Platform"/>
            <consortium name="The Broad Institute Genome Sequencing Center for Infectious Disease"/>
            <person name="Wu L."/>
            <person name="Ma J."/>
        </authorList>
    </citation>
    <scope>NUCLEOTIDE SEQUENCE [LARGE SCALE GENOMIC DNA]</scope>
    <source>
        <strain evidence="3">JCM 17441</strain>
    </source>
</reference>
<evidence type="ECO:0000256" key="1">
    <source>
        <dbReference type="SAM" id="SignalP"/>
    </source>
</evidence>
<dbReference type="EMBL" id="BAABAT010000010">
    <property type="protein sequence ID" value="GAA4250961.1"/>
    <property type="molecule type" value="Genomic_DNA"/>
</dbReference>
<dbReference type="PROSITE" id="PS51257">
    <property type="entry name" value="PROKAR_LIPOPROTEIN"/>
    <property type="match status" value="1"/>
</dbReference>
<dbReference type="Proteomes" id="UP001500620">
    <property type="component" value="Unassembled WGS sequence"/>
</dbReference>
<gene>
    <name evidence="2" type="ORF">GCM10022255_041730</name>
</gene>
<sequence>MAEYRRGMHLRMLIAVAVLVLAGCSGTGNQPSPSPDPGGASDAAPLLAAARCMRANGYPDYPDPVQQDGRWVFPLRADAPTPPAACESLFDQGKQGGERRNAVTPADMVKLRQWADCIRTHGVPDWPDPDSEGTFQAPAAINPSGDDPVFGPAYRACERYVPAGGIDIGNAVKPQRS</sequence>
<protein>
    <recommendedName>
        <fullName evidence="4">Lipoprotein</fullName>
    </recommendedName>
</protein>
<feature type="signal peptide" evidence="1">
    <location>
        <begin position="1"/>
        <end position="22"/>
    </location>
</feature>
<organism evidence="2 3">
    <name type="scientific">Dactylosporangium darangshiense</name>
    <dbReference type="NCBI Taxonomy" id="579108"/>
    <lineage>
        <taxon>Bacteria</taxon>
        <taxon>Bacillati</taxon>
        <taxon>Actinomycetota</taxon>
        <taxon>Actinomycetes</taxon>
        <taxon>Micromonosporales</taxon>
        <taxon>Micromonosporaceae</taxon>
        <taxon>Dactylosporangium</taxon>
    </lineage>
</organism>
<evidence type="ECO:0008006" key="4">
    <source>
        <dbReference type="Google" id="ProtNLM"/>
    </source>
</evidence>
<evidence type="ECO:0000313" key="3">
    <source>
        <dbReference type="Proteomes" id="UP001500620"/>
    </source>
</evidence>
<accession>A0ABP8DA12</accession>
<name>A0ABP8DA12_9ACTN</name>
<proteinExistence type="predicted"/>
<keyword evidence="1" id="KW-0732">Signal</keyword>
<keyword evidence="3" id="KW-1185">Reference proteome</keyword>
<feature type="chain" id="PRO_5045786196" description="Lipoprotein" evidence="1">
    <location>
        <begin position="23"/>
        <end position="177"/>
    </location>
</feature>